<protein>
    <recommendedName>
        <fullName evidence="3">Gamma-glutamylcyclotransferase</fullName>
    </recommendedName>
</protein>
<feature type="compositionally biased region" description="Basic residues" evidence="1">
    <location>
        <begin position="268"/>
        <end position="283"/>
    </location>
</feature>
<feature type="region of interest" description="Disordered" evidence="1">
    <location>
        <begin position="99"/>
        <end position="172"/>
    </location>
</feature>
<evidence type="ECO:0008006" key="3">
    <source>
        <dbReference type="Google" id="ProtNLM"/>
    </source>
</evidence>
<feature type="compositionally biased region" description="Basic and acidic residues" evidence="1">
    <location>
        <begin position="132"/>
        <end position="160"/>
    </location>
</feature>
<feature type="compositionally biased region" description="Basic and acidic residues" evidence="1">
    <location>
        <begin position="298"/>
        <end position="309"/>
    </location>
</feature>
<feature type="region of interest" description="Disordered" evidence="1">
    <location>
        <begin position="268"/>
        <end position="309"/>
    </location>
</feature>
<proteinExistence type="predicted"/>
<dbReference type="CDD" id="cd06661">
    <property type="entry name" value="GGCT_like"/>
    <property type="match status" value="1"/>
</dbReference>
<evidence type="ECO:0000313" key="2">
    <source>
        <dbReference type="EMBL" id="CAD8435055.1"/>
    </source>
</evidence>
<sequence length="309" mass="35110">MSRHYLIAYGSLMSTESRGKTGMLGRSWPVVLSNVRVGWANVYPSVTYMGAEEKKGYSALGVMFEVPPDKDPMKILGQFDKREGAKYIRTRLSLGKIDVWRPKDGTPPDAELPWKKDDREKGVPDDYSGESEPLKGKSKIEAKPKESTRDPATKNIESKGEPNTGAQADFKGDGGDGAHHVWIYVLRSWQKRSNSSYVLQSYVDVVLAGGLEYHEEFAREWAKKCQQWIGTVKADRHEPCYPRGLRALPEELATKIDSMLPTDHLKARRRRGRGSKRFHKKYSAVRSSEVNKKFPRSSRRERSPMSKMM</sequence>
<dbReference type="AlphaFoldDB" id="A0A7S0CXJ1"/>
<name>A0A7S0CXJ1_9EUKA</name>
<gene>
    <name evidence="2" type="ORF">LAMO00422_LOCUS3368</name>
</gene>
<reference evidence="2" key="1">
    <citation type="submission" date="2021-01" db="EMBL/GenBank/DDBJ databases">
        <authorList>
            <person name="Corre E."/>
            <person name="Pelletier E."/>
            <person name="Niang G."/>
            <person name="Scheremetjew M."/>
            <person name="Finn R."/>
            <person name="Kale V."/>
            <person name="Holt S."/>
            <person name="Cochrane G."/>
            <person name="Meng A."/>
            <person name="Brown T."/>
            <person name="Cohen L."/>
        </authorList>
    </citation>
    <scope>NUCLEOTIDE SEQUENCE</scope>
    <source>
        <strain evidence="2">CCMP2058</strain>
    </source>
</reference>
<evidence type="ECO:0000256" key="1">
    <source>
        <dbReference type="SAM" id="MobiDB-lite"/>
    </source>
</evidence>
<dbReference type="InterPro" id="IPR013024">
    <property type="entry name" value="GGCT-like"/>
</dbReference>
<accession>A0A7S0CXJ1</accession>
<organism evidence="2">
    <name type="scientific">Amorphochlora amoebiformis</name>
    <dbReference type="NCBI Taxonomy" id="1561963"/>
    <lineage>
        <taxon>Eukaryota</taxon>
        <taxon>Sar</taxon>
        <taxon>Rhizaria</taxon>
        <taxon>Cercozoa</taxon>
        <taxon>Chlorarachniophyceae</taxon>
        <taxon>Amorphochlora</taxon>
    </lineage>
</organism>
<feature type="compositionally biased region" description="Basic and acidic residues" evidence="1">
    <location>
        <begin position="99"/>
        <end position="124"/>
    </location>
</feature>
<dbReference type="EMBL" id="HBEM01004789">
    <property type="protein sequence ID" value="CAD8435055.1"/>
    <property type="molecule type" value="Transcribed_RNA"/>
</dbReference>